<dbReference type="InterPro" id="IPR050303">
    <property type="entry name" value="GatZ_KbaZ_carbometab"/>
</dbReference>
<dbReference type="KEGG" id="cgo:Corgl_0407"/>
<accession>F2NAJ8</accession>
<dbReference type="GO" id="GO:0005886">
    <property type="term" value="C:plasma membrane"/>
    <property type="evidence" value="ECO:0007669"/>
    <property type="project" value="TreeGrafter"/>
</dbReference>
<feature type="transmembrane region" description="Helical" evidence="1">
    <location>
        <begin position="308"/>
        <end position="325"/>
    </location>
</feature>
<keyword evidence="1" id="KW-0472">Membrane</keyword>
<dbReference type="STRING" id="700015.Corgl_0407"/>
<dbReference type="EMBL" id="CP002628">
    <property type="protein sequence ID" value="AEB06525.1"/>
    <property type="molecule type" value="Genomic_DNA"/>
</dbReference>
<dbReference type="PANTHER" id="PTHR32502:SF23">
    <property type="entry name" value="TRANSPORT PROTEIN, PTS SYSTEM"/>
    <property type="match status" value="1"/>
</dbReference>
<feature type="transmembrane region" description="Helical" evidence="1">
    <location>
        <begin position="147"/>
        <end position="167"/>
    </location>
</feature>
<name>F2NAJ8_CORGP</name>
<keyword evidence="3" id="KW-1185">Reference proteome</keyword>
<dbReference type="GO" id="GO:0009401">
    <property type="term" value="P:phosphoenolpyruvate-dependent sugar phosphotransferase system"/>
    <property type="evidence" value="ECO:0007669"/>
    <property type="project" value="InterPro"/>
</dbReference>
<keyword evidence="1" id="KW-1133">Transmembrane helix</keyword>
<feature type="transmembrane region" description="Helical" evidence="1">
    <location>
        <begin position="108"/>
        <end position="127"/>
    </location>
</feature>
<evidence type="ECO:0000256" key="1">
    <source>
        <dbReference type="SAM" id="Phobius"/>
    </source>
</evidence>
<reference evidence="3" key="1">
    <citation type="journal article" date="2013" name="Stand. Genomic Sci.">
        <title>Complete genome sequence of Coriobacterium glomerans type strain (PW2(T)) from the midgut of Pyrrhocoris apterus L. (red soldier bug).</title>
        <authorList>
            <person name="Stackebrandt E."/>
            <person name="Zeytun A."/>
            <person name="Lapidus A."/>
            <person name="Nolan M."/>
            <person name="Lucas S."/>
            <person name="Hammon N."/>
            <person name="Deshpande S."/>
            <person name="Cheng J.F."/>
            <person name="Tapia R."/>
            <person name="Goodwin L.A."/>
            <person name="Pitluck S."/>
            <person name="Liolios K."/>
            <person name="Pagani I."/>
            <person name="Ivanova N."/>
            <person name="Mavromatis K."/>
            <person name="Mikhailova N."/>
            <person name="Huntemann M."/>
            <person name="Pati A."/>
            <person name="Chen A."/>
            <person name="Palaniappan K."/>
            <person name="Chang Y.J."/>
            <person name="Land M."/>
            <person name="Hauser L."/>
            <person name="Rohde M."/>
            <person name="Pukall R."/>
            <person name="Goker M."/>
            <person name="Detter J.C."/>
            <person name="Woyke T."/>
            <person name="Bristow J."/>
            <person name="Eisen J.A."/>
            <person name="Markowitz V."/>
            <person name="Hugenholtz P."/>
            <person name="Kyrpides N.C."/>
            <person name="Klenk H.P."/>
        </authorList>
    </citation>
    <scope>NUCLEOTIDE SEQUENCE</scope>
    <source>
        <strain evidence="3">ATCC 49209 / DSM 20642 / JCM 10262 / PW2</strain>
    </source>
</reference>
<dbReference type="Proteomes" id="UP000006851">
    <property type="component" value="Chromosome"/>
</dbReference>
<dbReference type="AlphaFoldDB" id="F2NAJ8"/>
<dbReference type="PANTHER" id="PTHR32502">
    <property type="entry name" value="N-ACETYLGALACTOSAMINE PERMEASE II COMPONENT-RELATED"/>
    <property type="match status" value="1"/>
</dbReference>
<feature type="transmembrane region" description="Helical" evidence="1">
    <location>
        <begin position="78"/>
        <end position="96"/>
    </location>
</feature>
<dbReference type="PROSITE" id="PS51108">
    <property type="entry name" value="PTS_EIID"/>
    <property type="match status" value="1"/>
</dbReference>
<sequence length="357" mass="38550">MASNDYVIPDRYEDQTPAAQLDKKTLNKMAWRSCFLQASFNYERMQAGGWLYGILPGLEKIHTNKNDLAASMSHNLEFFNTHPFLVTFVMGIVLSLEQNKLDIPTIRAVRVAAMGPLGGIGDAIFWLTLVPITAGITSNMAISGNMLAPFIFLAIFNVVQFLLRFGLMKWSYKMGTSAIDALTSQMQAFTRAASIMGVFVVGCLTVTMGATQINLKIPNGTSMGYSATTAVVSNDDAENFNQEISSDAKAGTIGTKGADGKPITIKNADGTETTTGITDLGNGMSSVTYATVTQTPVNFSVADTLNTVIPKLIPLALVMVLYYMFAKRSWTPIKGIVLMFVLGILGAGPFGLWGSIW</sequence>
<keyword evidence="1" id="KW-0812">Transmembrane</keyword>
<feature type="transmembrane region" description="Helical" evidence="1">
    <location>
        <begin position="188"/>
        <end position="210"/>
    </location>
</feature>
<evidence type="ECO:0000313" key="2">
    <source>
        <dbReference type="EMBL" id="AEB06525.1"/>
    </source>
</evidence>
<dbReference type="eggNOG" id="COG3716">
    <property type="taxonomic scope" value="Bacteria"/>
</dbReference>
<evidence type="ECO:0000313" key="3">
    <source>
        <dbReference type="Proteomes" id="UP000006851"/>
    </source>
</evidence>
<dbReference type="OrthoDB" id="9811533at2"/>
<dbReference type="HOGENOM" id="CLU_060742_1_0_11"/>
<gene>
    <name evidence="2" type="ordered locus">Corgl_0407</name>
</gene>
<dbReference type="Pfam" id="PF03613">
    <property type="entry name" value="EIID-AGA"/>
    <property type="match status" value="1"/>
</dbReference>
<organism evidence="2 3">
    <name type="scientific">Coriobacterium glomerans (strain ATCC 49209 / DSM 20642 / JCM 10262 / PW2)</name>
    <dbReference type="NCBI Taxonomy" id="700015"/>
    <lineage>
        <taxon>Bacteria</taxon>
        <taxon>Bacillati</taxon>
        <taxon>Actinomycetota</taxon>
        <taxon>Coriobacteriia</taxon>
        <taxon>Coriobacteriales</taxon>
        <taxon>Coriobacteriaceae</taxon>
        <taxon>Coriobacterium</taxon>
    </lineage>
</organism>
<protein>
    <submittedName>
        <fullName evidence="2">PTS system N-acetylgalactosamine-specific EIID component, Man family</fullName>
    </submittedName>
</protein>
<dbReference type="RefSeq" id="WP_013708268.1">
    <property type="nucleotide sequence ID" value="NC_015389.1"/>
</dbReference>
<feature type="transmembrane region" description="Helical" evidence="1">
    <location>
        <begin position="337"/>
        <end position="356"/>
    </location>
</feature>
<proteinExistence type="predicted"/>
<dbReference type="InterPro" id="IPR004704">
    <property type="entry name" value="PTS_IID_man"/>
</dbReference>